<dbReference type="InterPro" id="IPR036511">
    <property type="entry name" value="TGT-like_sf"/>
</dbReference>
<keyword evidence="3 5" id="KW-0479">Metal-binding</keyword>
<reference evidence="7" key="1">
    <citation type="journal article" date="2021" name="IMA Fungus">
        <title>Genomic characterization of three marine fungi, including Emericellopsis atlantica sp. nov. with signatures of a generalist lifestyle and marine biomass degradation.</title>
        <authorList>
            <person name="Hagestad O.C."/>
            <person name="Hou L."/>
            <person name="Andersen J.H."/>
            <person name="Hansen E.H."/>
            <person name="Altermark B."/>
            <person name="Li C."/>
            <person name="Kuhnert E."/>
            <person name="Cox R.J."/>
            <person name="Crous P.W."/>
            <person name="Spatafora J.W."/>
            <person name="Lail K."/>
            <person name="Amirebrahimi M."/>
            <person name="Lipzen A."/>
            <person name="Pangilinan J."/>
            <person name="Andreopoulos W."/>
            <person name="Hayes R.D."/>
            <person name="Ng V."/>
            <person name="Grigoriev I.V."/>
            <person name="Jackson S.A."/>
            <person name="Sutton T.D.S."/>
            <person name="Dobson A.D.W."/>
            <person name="Rama T."/>
        </authorList>
    </citation>
    <scope>NUCLEOTIDE SEQUENCE</scope>
    <source>
        <strain evidence="7">TRa018bII</strain>
    </source>
</reference>
<evidence type="ECO:0000256" key="1">
    <source>
        <dbReference type="ARBA" id="ARBA00022490"/>
    </source>
</evidence>
<comment type="caution">
    <text evidence="7">The sequence shown here is derived from an EMBL/GenBank/DDBJ whole genome shotgun (WGS) entry which is preliminary data.</text>
</comment>
<keyword evidence="2 5" id="KW-0819">tRNA processing</keyword>
<evidence type="ECO:0000313" key="8">
    <source>
        <dbReference type="Proteomes" id="UP000824998"/>
    </source>
</evidence>
<dbReference type="GO" id="GO:0005737">
    <property type="term" value="C:cytoplasm"/>
    <property type="evidence" value="ECO:0007669"/>
    <property type="project" value="UniProtKB-SubCell"/>
</dbReference>
<dbReference type="PANTHER" id="PTHR46064">
    <property type="entry name" value="QUEUINE TRNA-RIBOSYLTRANSFERASE ACCESSORY SUBUNIT 2"/>
    <property type="match status" value="1"/>
</dbReference>
<comment type="function">
    <text evidence="5">Non-catalytic subunit of the queuine tRNA-ribosyltransferase (TGT) that catalyzes the base-exchange of a guanine (G) residue with queuine (Q) at position 34 (anticodon wobble position) in tRNAs with GU(N) anticodons (tRNA-Asp, -Asn, -His and -Tyr), resulting in the hypermodified nucleoside queuosine (7-(((4,5-cis-dihydroxy-2-cyclopenten-1-yl)amino)methyl)-7-deazaguanosine).</text>
</comment>
<feature type="binding site" evidence="5">
    <location>
        <position position="328"/>
    </location>
    <ligand>
        <name>Zn(2+)</name>
        <dbReference type="ChEBI" id="CHEBI:29105"/>
    </ligand>
</feature>
<dbReference type="Proteomes" id="UP000824998">
    <property type="component" value="Unassembled WGS sequence"/>
</dbReference>
<accession>A0A9P8C1D9</accession>
<dbReference type="NCBIfam" id="TIGR00449">
    <property type="entry name" value="tgt_general"/>
    <property type="match status" value="1"/>
</dbReference>
<evidence type="ECO:0000256" key="3">
    <source>
        <dbReference type="ARBA" id="ARBA00022723"/>
    </source>
</evidence>
<gene>
    <name evidence="7" type="ORF">BJ875DRAFT_386597</name>
</gene>
<comment type="similarity">
    <text evidence="5">Belongs to the queuine tRNA-ribosyltransferase family. QTRT2 subfamily.</text>
</comment>
<dbReference type="GO" id="GO:0006400">
    <property type="term" value="P:tRNA modification"/>
    <property type="evidence" value="ECO:0007669"/>
    <property type="project" value="InterPro"/>
</dbReference>
<keyword evidence="4 5" id="KW-0862">Zinc</keyword>
<evidence type="ECO:0000313" key="7">
    <source>
        <dbReference type="EMBL" id="KAG9229785.1"/>
    </source>
</evidence>
<dbReference type="PANTHER" id="PTHR46064:SF1">
    <property type="entry name" value="QUEUINE TRNA-RIBOSYLTRANSFERASE ACCESSORY SUBUNIT 2"/>
    <property type="match status" value="1"/>
</dbReference>
<dbReference type="InterPro" id="IPR002616">
    <property type="entry name" value="tRNA_ribo_trans-like"/>
</dbReference>
<comment type="subunit">
    <text evidence="5">Heterodimer of a catalytic subunit and an accessory subunit.</text>
</comment>
<organism evidence="7 8">
    <name type="scientific">Amylocarpus encephaloides</name>
    <dbReference type="NCBI Taxonomy" id="45428"/>
    <lineage>
        <taxon>Eukaryota</taxon>
        <taxon>Fungi</taxon>
        <taxon>Dikarya</taxon>
        <taxon>Ascomycota</taxon>
        <taxon>Pezizomycotina</taxon>
        <taxon>Leotiomycetes</taxon>
        <taxon>Helotiales</taxon>
        <taxon>Helotiales incertae sedis</taxon>
        <taxon>Amylocarpus</taxon>
    </lineage>
</organism>
<dbReference type="GO" id="GO:0008479">
    <property type="term" value="F:tRNA-guanosine(34) queuine transglycosylase activity"/>
    <property type="evidence" value="ECO:0007669"/>
    <property type="project" value="UniProtKB-UniRule"/>
</dbReference>
<feature type="binding site" evidence="5">
    <location>
        <position position="333"/>
    </location>
    <ligand>
        <name>Zn(2+)</name>
        <dbReference type="ChEBI" id="CHEBI:29105"/>
    </ligand>
</feature>
<feature type="binding site" evidence="5">
    <location>
        <position position="330"/>
    </location>
    <ligand>
        <name>Zn(2+)</name>
        <dbReference type="ChEBI" id="CHEBI:29105"/>
    </ligand>
</feature>
<dbReference type="Pfam" id="PF01702">
    <property type="entry name" value="TGT"/>
    <property type="match status" value="1"/>
</dbReference>
<protein>
    <recommendedName>
        <fullName evidence="5">Queuine tRNA-ribosyltransferase accessory subunit 2</fullName>
    </recommendedName>
    <alternativeName>
        <fullName evidence="5">Queuine tRNA-ribosyltransferase domain-containing protein 1</fullName>
    </alternativeName>
</protein>
<dbReference type="GO" id="GO:0046872">
    <property type="term" value="F:metal ion binding"/>
    <property type="evidence" value="ECO:0007669"/>
    <property type="project" value="UniProtKB-KW"/>
</dbReference>
<keyword evidence="8" id="KW-1185">Reference proteome</keyword>
<dbReference type="SUPFAM" id="SSF51713">
    <property type="entry name" value="tRNA-guanine transglycosylase"/>
    <property type="match status" value="1"/>
</dbReference>
<feature type="binding site" evidence="5">
    <location>
        <position position="359"/>
    </location>
    <ligand>
        <name>Zn(2+)</name>
        <dbReference type="ChEBI" id="CHEBI:29105"/>
    </ligand>
</feature>
<name>A0A9P8C1D9_9HELO</name>
<dbReference type="Gene3D" id="3.20.20.105">
    <property type="entry name" value="Queuine tRNA-ribosyltransferase-like"/>
    <property type="match status" value="1"/>
</dbReference>
<evidence type="ECO:0000256" key="4">
    <source>
        <dbReference type="ARBA" id="ARBA00022833"/>
    </source>
</evidence>
<evidence type="ECO:0000256" key="2">
    <source>
        <dbReference type="ARBA" id="ARBA00022694"/>
    </source>
</evidence>
<dbReference type="OrthoDB" id="27601at2759"/>
<feature type="domain" description="tRNA-guanine(15) transglycosylase-like" evidence="6">
    <location>
        <begin position="28"/>
        <end position="392"/>
    </location>
</feature>
<dbReference type="InterPro" id="IPR050852">
    <property type="entry name" value="Queuine_tRNA-ribosyltrfase"/>
</dbReference>
<dbReference type="AlphaFoldDB" id="A0A9P8C1D9"/>
<keyword evidence="1 5" id="KW-0963">Cytoplasm</keyword>
<evidence type="ECO:0000256" key="5">
    <source>
        <dbReference type="HAMAP-Rule" id="MF_03043"/>
    </source>
</evidence>
<evidence type="ECO:0000259" key="6">
    <source>
        <dbReference type="Pfam" id="PF01702"/>
    </source>
</evidence>
<comment type="subcellular location">
    <subcellularLocation>
        <location evidence="5">Cytoplasm</location>
    </subcellularLocation>
</comment>
<proteinExistence type="inferred from homology"/>
<dbReference type="InterPro" id="IPR028592">
    <property type="entry name" value="QTRTD1"/>
</dbReference>
<sequence length="466" mass="51167">MEIDGQELKSHSFKFDVLTALGPSTPAARLGKLSLTGRKDINTPNFFAVSSRGVVPHLTPDVISAHAQTGGIHMALEDFVERSRTSTPPIMDIHGSSPLHIFSALPSPFITLLAPRRTPAVAAPNGNTNTSITIFTSTGFQVLSNKAYINYISSLRPDIAISLADVPHGTTPGTKRRDKMADRTESWLSSLLASRTNAHTTIFAPILPIDANAQFEYFNHLEENATQIQGLALYDSNLLPDIPATTALSQLPRLSLDEPRSPNHILRQIGLGMDVFTIPFIGFATDAGIALTFEFSNSKQEDGGVEPLGVDMWSPTHSSSLMPLAVNCKCYACTSHHRAFIQHLLNAKEMLGWVLLQVHNHAILSQFFADIRRSIKEGWYEEGWKAFERKYDSEMPEKSGMGPRVRGYHYKSEGPREVKRNKAAWGNLGEVGPRKADVEMTVDSEVVVVSEDGAEELAKKRVAGKV</sequence>
<dbReference type="EMBL" id="MU251732">
    <property type="protein sequence ID" value="KAG9229785.1"/>
    <property type="molecule type" value="Genomic_DNA"/>
</dbReference>
<comment type="cofactor">
    <cofactor evidence="5">
        <name>Zn(2+)</name>
        <dbReference type="ChEBI" id="CHEBI:29105"/>
    </cofactor>
    <text evidence="5">Binds 1 zinc ion per subunit.</text>
</comment>
<dbReference type="HAMAP" id="MF_03043">
    <property type="entry name" value="QTRT2"/>
    <property type="match status" value="1"/>
</dbReference>